<proteinExistence type="predicted"/>
<organism evidence="2 3">
    <name type="scientific">Phytophthora palmivora</name>
    <dbReference type="NCBI Taxonomy" id="4796"/>
    <lineage>
        <taxon>Eukaryota</taxon>
        <taxon>Sar</taxon>
        <taxon>Stramenopiles</taxon>
        <taxon>Oomycota</taxon>
        <taxon>Peronosporomycetes</taxon>
        <taxon>Peronosporales</taxon>
        <taxon>Peronosporaceae</taxon>
        <taxon>Phytophthora</taxon>
    </lineage>
</organism>
<dbReference type="OrthoDB" id="126462at2759"/>
<keyword evidence="3" id="KW-1185">Reference proteome</keyword>
<evidence type="ECO:0000313" key="3">
    <source>
        <dbReference type="Proteomes" id="UP000237271"/>
    </source>
</evidence>
<protein>
    <submittedName>
        <fullName evidence="2">Uncharacterized protein</fullName>
    </submittedName>
</protein>
<name>A0A2P4YJH8_9STRA</name>
<dbReference type="EMBL" id="NCKW01002233">
    <property type="protein sequence ID" value="POM77960.1"/>
    <property type="molecule type" value="Genomic_DNA"/>
</dbReference>
<feature type="region of interest" description="Disordered" evidence="1">
    <location>
        <begin position="173"/>
        <end position="208"/>
    </location>
</feature>
<gene>
    <name evidence="2" type="ORF">PHPALM_4577</name>
</gene>
<accession>A0A2P4YJH8</accession>
<evidence type="ECO:0000256" key="1">
    <source>
        <dbReference type="SAM" id="MobiDB-lite"/>
    </source>
</evidence>
<evidence type="ECO:0000313" key="2">
    <source>
        <dbReference type="EMBL" id="POM77960.1"/>
    </source>
</evidence>
<sequence length="313" mass="35426">MSKAPGGERISEWTFTETLSLDDIEIRERQQVEDGELCVVPYAHSVQGRETSKIAYRELRKICGYLGVRYYKNRTKGVMLEIIAQHKLKGRVPESYRMKTERKKQVELPQSTIEDEDVENRGENRDSIVEAVEAHVDVVGAKRQRVSMDESPGSTTPPTALTITTDINATNTFLQPMSPHESDQHESPSTEYESGIPTTPVDHEPPRTRVEMSLTDRVDTFNLLRHIRQQIQHVEEELALYDQILPSAPSISVDESNARSGDNEPDKIWALVAVVATGMTQEMKQEKEQEDKHSEDATHALDWHLVQLLAEAG</sequence>
<comment type="caution">
    <text evidence="2">The sequence shown here is derived from an EMBL/GenBank/DDBJ whole genome shotgun (WGS) entry which is preliminary data.</text>
</comment>
<reference evidence="2 3" key="1">
    <citation type="journal article" date="2017" name="Genome Biol. Evol.">
        <title>Phytophthora megakarya and P. palmivora, closely related causal agents of cacao black pod rot, underwent increases in genome sizes and gene numbers by different mechanisms.</title>
        <authorList>
            <person name="Ali S.S."/>
            <person name="Shao J."/>
            <person name="Lary D.J."/>
            <person name="Kronmiller B."/>
            <person name="Shen D."/>
            <person name="Strem M.D."/>
            <person name="Amoako-Attah I."/>
            <person name="Akrofi A.Y."/>
            <person name="Begoude B.A."/>
            <person name="Ten Hoopen G.M."/>
            <person name="Coulibaly K."/>
            <person name="Kebe B.I."/>
            <person name="Melnick R.L."/>
            <person name="Guiltinan M.J."/>
            <person name="Tyler B.M."/>
            <person name="Meinhardt L.W."/>
            <person name="Bailey B.A."/>
        </authorList>
    </citation>
    <scope>NUCLEOTIDE SEQUENCE [LARGE SCALE GENOMIC DNA]</scope>
    <source>
        <strain evidence="3">sbr112.9</strain>
    </source>
</reference>
<feature type="non-terminal residue" evidence="2">
    <location>
        <position position="313"/>
    </location>
</feature>
<dbReference type="Proteomes" id="UP000237271">
    <property type="component" value="Unassembled WGS sequence"/>
</dbReference>
<dbReference type="AlphaFoldDB" id="A0A2P4YJH8"/>